<dbReference type="SUPFAM" id="SSF53697">
    <property type="entry name" value="SIS domain"/>
    <property type="match status" value="1"/>
</dbReference>
<dbReference type="GO" id="GO:0008483">
    <property type="term" value="F:transaminase activity"/>
    <property type="evidence" value="ECO:0007669"/>
    <property type="project" value="UniProtKB-KW"/>
</dbReference>
<dbReference type="Pfam" id="PF01380">
    <property type="entry name" value="SIS"/>
    <property type="match status" value="2"/>
</dbReference>
<evidence type="ECO:0000259" key="2">
    <source>
        <dbReference type="PROSITE" id="PS51464"/>
    </source>
</evidence>
<dbReference type="EMBL" id="BMXT01000002">
    <property type="protein sequence ID" value="GGY30494.1"/>
    <property type="molecule type" value="Genomic_DNA"/>
</dbReference>
<dbReference type="RefSeq" id="WP_189441532.1">
    <property type="nucleotide sequence ID" value="NZ_BMXT01000002.1"/>
</dbReference>
<dbReference type="InterPro" id="IPR035466">
    <property type="entry name" value="GlmS/AgaS_SIS"/>
</dbReference>
<dbReference type="Gene3D" id="3.40.50.10490">
    <property type="entry name" value="Glucose-6-phosphate isomerase like protein, domain 1"/>
    <property type="match status" value="2"/>
</dbReference>
<sequence>MDARDTLMYREAHEAAEVVARQFAANDSVVTALAQSLRVKPPRFIVTCARGSSDHAAAYAKYVFETQLGIVTASVSPSVTSVYAAPQQWEGALFIAISQSGKSPDLVRNAQAAKIAGAHVVAMVNVEDSPLAAIADTVIPLHAGPERSVAATKSYIAALAAVLHLCARWHGDRALVDSLHALPDALRAGWDADWSALSDGLVDAHNLFVVGRGFGFGIALEAALKFKETCGLHAEAFSAAEVKHGPMALVGPDFPVLCFAQDDDTLASTLAIADEFRKRGAQVFVAAPGMQGAGMLPVLAGLPALCTPLLIIQSFYRAASELALRRGFNPDVPPHLNKVTETV</sequence>
<name>A0ABQ3A1Y2_9GAMM</name>
<dbReference type="PANTHER" id="PTHR10937">
    <property type="entry name" value="GLUCOSAMINE--FRUCTOSE-6-PHOSPHATE AMINOTRANSFERASE, ISOMERIZING"/>
    <property type="match status" value="1"/>
</dbReference>
<dbReference type="CDD" id="cd05009">
    <property type="entry name" value="SIS_GlmS_GlmD_2"/>
    <property type="match status" value="1"/>
</dbReference>
<keyword evidence="3" id="KW-0808">Transferase</keyword>
<evidence type="ECO:0000313" key="4">
    <source>
        <dbReference type="Proteomes" id="UP000621898"/>
    </source>
</evidence>
<dbReference type="InterPro" id="IPR035490">
    <property type="entry name" value="GlmS/FrlB_SIS"/>
</dbReference>
<reference evidence="4" key="1">
    <citation type="journal article" date="2019" name="Int. J. Syst. Evol. Microbiol.">
        <title>The Global Catalogue of Microorganisms (GCM) 10K type strain sequencing project: providing services to taxonomists for standard genome sequencing and annotation.</title>
        <authorList>
            <consortium name="The Broad Institute Genomics Platform"/>
            <consortium name="The Broad Institute Genome Sequencing Center for Infectious Disease"/>
            <person name="Wu L."/>
            <person name="Ma J."/>
        </authorList>
    </citation>
    <scope>NUCLEOTIDE SEQUENCE [LARGE SCALE GENOMIC DNA]</scope>
    <source>
        <strain evidence="4">KCTC 22232</strain>
    </source>
</reference>
<organism evidence="3 4">
    <name type="scientific">Rhodanobacter panaciterrae</name>
    <dbReference type="NCBI Taxonomy" id="490572"/>
    <lineage>
        <taxon>Bacteria</taxon>
        <taxon>Pseudomonadati</taxon>
        <taxon>Pseudomonadota</taxon>
        <taxon>Gammaproteobacteria</taxon>
        <taxon>Lysobacterales</taxon>
        <taxon>Rhodanobacteraceae</taxon>
        <taxon>Rhodanobacter</taxon>
    </lineage>
</organism>
<dbReference type="Proteomes" id="UP000621898">
    <property type="component" value="Unassembled WGS sequence"/>
</dbReference>
<keyword evidence="3" id="KW-0032">Aminotransferase</keyword>
<feature type="domain" description="SIS" evidence="2">
    <location>
        <begin position="33"/>
        <end position="175"/>
    </location>
</feature>
<gene>
    <name evidence="3" type="primary">glmS</name>
    <name evidence="3" type="ORF">GCM10008098_24990</name>
</gene>
<comment type="caution">
    <text evidence="3">The sequence shown here is derived from an EMBL/GenBank/DDBJ whole genome shotgun (WGS) entry which is preliminary data.</text>
</comment>
<evidence type="ECO:0000256" key="1">
    <source>
        <dbReference type="ARBA" id="ARBA00022737"/>
    </source>
</evidence>
<dbReference type="InterPro" id="IPR001347">
    <property type="entry name" value="SIS_dom"/>
</dbReference>
<accession>A0ABQ3A1Y2</accession>
<dbReference type="PROSITE" id="PS51464">
    <property type="entry name" value="SIS"/>
    <property type="match status" value="2"/>
</dbReference>
<dbReference type="InterPro" id="IPR046348">
    <property type="entry name" value="SIS_dom_sf"/>
</dbReference>
<dbReference type="PANTHER" id="PTHR10937:SF8">
    <property type="entry name" value="AMINOTRANSFERASE-RELATED"/>
    <property type="match status" value="1"/>
</dbReference>
<keyword evidence="1" id="KW-0677">Repeat</keyword>
<keyword evidence="4" id="KW-1185">Reference proteome</keyword>
<evidence type="ECO:0000313" key="3">
    <source>
        <dbReference type="EMBL" id="GGY30494.1"/>
    </source>
</evidence>
<feature type="domain" description="SIS" evidence="2">
    <location>
        <begin position="197"/>
        <end position="328"/>
    </location>
</feature>
<protein>
    <submittedName>
        <fullName evidence="3">Glucosamine-fructose-6-phosphate aminotransferase</fullName>
    </submittedName>
</protein>
<proteinExistence type="predicted"/>
<dbReference type="CDD" id="cd05008">
    <property type="entry name" value="SIS_GlmS_GlmD_1"/>
    <property type="match status" value="1"/>
</dbReference>